<dbReference type="EMBL" id="AMSI01000002">
    <property type="protein sequence ID" value="EKF43842.1"/>
    <property type="molecule type" value="Genomic_DNA"/>
</dbReference>
<dbReference type="PATRIC" id="fig|1231190.3.peg.730"/>
<sequence>MTKRRRRYPRKRSPWWRLSDVLTTVILIGVLVLAVDRFQRQAEVSLSGAVTVNDGDTLTLSGERIRLKGLDAPEYSQTCSRNGVAYSCGREARSMLQRLVSSGKVVCEGYERDRYERLLARCSVNGKDIGAALVEAGGAVAYGDYDREEAMARRARKGIWDGTFDAPRDWRARHGGPADETREAGLLQRLREFFRGLIKSWSEETT</sequence>
<dbReference type="STRING" id="721133.SAMN05216176_101618"/>
<dbReference type="SUPFAM" id="SSF50199">
    <property type="entry name" value="Staphylococcal nuclease"/>
    <property type="match status" value="1"/>
</dbReference>
<evidence type="ECO:0000259" key="1">
    <source>
        <dbReference type="PROSITE" id="PS50830"/>
    </source>
</evidence>
<keyword evidence="3" id="KW-1185">Reference proteome</keyword>
<dbReference type="SMART" id="SM00318">
    <property type="entry name" value="SNc"/>
    <property type="match status" value="1"/>
</dbReference>
<comment type="caution">
    <text evidence="2">The sequence shown here is derived from an EMBL/GenBank/DDBJ whole genome shotgun (WGS) entry which is preliminary data.</text>
</comment>
<dbReference type="Gene3D" id="2.40.50.90">
    <property type="match status" value="1"/>
</dbReference>
<feature type="domain" description="TNase-like" evidence="1">
    <location>
        <begin position="52"/>
        <end position="162"/>
    </location>
</feature>
<dbReference type="Proteomes" id="UP000007374">
    <property type="component" value="Unassembled WGS sequence"/>
</dbReference>
<dbReference type="RefSeq" id="WP_009755977.1">
    <property type="nucleotide sequence ID" value="NZ_AMSI01000002.1"/>
</dbReference>
<dbReference type="PANTHER" id="PTHR12302:SF26">
    <property type="entry name" value="BLR1266 PROTEIN"/>
    <property type="match status" value="1"/>
</dbReference>
<protein>
    <submittedName>
        <fullName evidence="2">Nuclease</fullName>
    </submittedName>
</protein>
<gene>
    <name evidence="2" type="ORF">NA8A_03480</name>
</gene>
<name>K2PRY8_9HYPH</name>
<dbReference type="InterPro" id="IPR016071">
    <property type="entry name" value="Staphylococal_nuclease_OB-fold"/>
</dbReference>
<proteinExistence type="predicted"/>
<dbReference type="eggNOG" id="COG1525">
    <property type="taxonomic scope" value="Bacteria"/>
</dbReference>
<dbReference type="InterPro" id="IPR035437">
    <property type="entry name" value="SNase_OB-fold_sf"/>
</dbReference>
<evidence type="ECO:0000313" key="3">
    <source>
        <dbReference type="Proteomes" id="UP000007374"/>
    </source>
</evidence>
<dbReference type="PANTHER" id="PTHR12302">
    <property type="entry name" value="EBNA2 BINDING PROTEIN P100"/>
    <property type="match status" value="1"/>
</dbReference>
<evidence type="ECO:0000313" key="2">
    <source>
        <dbReference type="EMBL" id="EKF43842.1"/>
    </source>
</evidence>
<dbReference type="AlphaFoldDB" id="K2PRY8"/>
<organism evidence="2 3">
    <name type="scientific">Nitratireductor indicus C115</name>
    <dbReference type="NCBI Taxonomy" id="1231190"/>
    <lineage>
        <taxon>Bacteria</taxon>
        <taxon>Pseudomonadati</taxon>
        <taxon>Pseudomonadota</taxon>
        <taxon>Alphaproteobacteria</taxon>
        <taxon>Hyphomicrobiales</taxon>
        <taxon>Phyllobacteriaceae</taxon>
        <taxon>Nitratireductor</taxon>
    </lineage>
</organism>
<dbReference type="Pfam" id="PF00565">
    <property type="entry name" value="SNase"/>
    <property type="match status" value="1"/>
</dbReference>
<dbReference type="PROSITE" id="PS50830">
    <property type="entry name" value="TNASE_3"/>
    <property type="match status" value="1"/>
</dbReference>
<dbReference type="OrthoDB" id="9805504at2"/>
<accession>K2PRY8</accession>
<reference evidence="2 3" key="1">
    <citation type="journal article" date="2012" name="J. Bacteriol.">
        <title>Genome Sequence of Nitratireductor indicus Type Strain C115.</title>
        <authorList>
            <person name="Lai Q."/>
            <person name="Li G."/>
            <person name="Yu Z."/>
            <person name="Shao Z."/>
        </authorList>
    </citation>
    <scope>NUCLEOTIDE SEQUENCE [LARGE SCALE GENOMIC DNA]</scope>
    <source>
        <strain evidence="2 3">C115</strain>
    </source>
</reference>